<evidence type="ECO:0000313" key="2">
    <source>
        <dbReference type="EMBL" id="RXS58416.1"/>
    </source>
</evidence>
<comment type="caution">
    <text evidence="2">The sequence shown here is derived from an EMBL/GenBank/DDBJ whole genome shotgun (WGS) entry which is preliminary data.</text>
</comment>
<feature type="region of interest" description="Disordered" evidence="1">
    <location>
        <begin position="1"/>
        <end position="22"/>
    </location>
</feature>
<gene>
    <name evidence="2" type="ORF">EST54_31960</name>
</gene>
<accession>A0A4Q1QUR1</accession>
<feature type="non-terminal residue" evidence="2">
    <location>
        <position position="1"/>
    </location>
</feature>
<dbReference type="Proteomes" id="UP000289482">
    <property type="component" value="Unassembled WGS sequence"/>
</dbReference>
<keyword evidence="3" id="KW-1185">Reference proteome</keyword>
<reference evidence="2 3" key="1">
    <citation type="submission" date="2019-01" db="EMBL/GenBank/DDBJ databases">
        <title>Draft genome sequences of the type strain Streptomyces sioyaensis DSM 40032 and its novel strain, TM32, a thermotolerant antibiotics-producing actinobacterium.</title>
        <authorList>
            <person name="Nakaew N."/>
            <person name="Lumyong S."/>
            <person name="Sloan W.T."/>
            <person name="Sungthong R."/>
        </authorList>
    </citation>
    <scope>NUCLEOTIDE SEQUENCE [LARGE SCALE GENOMIC DNA]</scope>
    <source>
        <strain evidence="2 3">DSM 40032</strain>
    </source>
</reference>
<proteinExistence type="predicted"/>
<evidence type="ECO:0000256" key="1">
    <source>
        <dbReference type="SAM" id="MobiDB-lite"/>
    </source>
</evidence>
<dbReference type="AlphaFoldDB" id="A0A4Q1QUR1"/>
<feature type="region of interest" description="Disordered" evidence="1">
    <location>
        <begin position="77"/>
        <end position="102"/>
    </location>
</feature>
<name>A0A4Q1QUR1_9ACTN</name>
<evidence type="ECO:0000313" key="3">
    <source>
        <dbReference type="Proteomes" id="UP000289482"/>
    </source>
</evidence>
<dbReference type="EMBL" id="SDIF01000188">
    <property type="protein sequence ID" value="RXS58416.1"/>
    <property type="molecule type" value="Genomic_DNA"/>
</dbReference>
<feature type="compositionally biased region" description="Gly residues" evidence="1">
    <location>
        <begin position="91"/>
        <end position="102"/>
    </location>
</feature>
<organism evidence="2 3">
    <name type="scientific">Streptomyces sioyaensis</name>
    <dbReference type="NCBI Taxonomy" id="67364"/>
    <lineage>
        <taxon>Bacteria</taxon>
        <taxon>Bacillati</taxon>
        <taxon>Actinomycetota</taxon>
        <taxon>Actinomycetes</taxon>
        <taxon>Kitasatosporales</taxon>
        <taxon>Streptomycetaceae</taxon>
        <taxon>Streptomyces</taxon>
    </lineage>
</organism>
<sequence>LHPVHGYDTPPRRTPTGSTLFGPRTETVVVEGTVTADPQGTLFVALASLTGDPDPAPVGELATAVITGHDIHISWDDGTSTHLALPHPPTGGDGPEGQGVRT</sequence>
<protein>
    <submittedName>
        <fullName evidence="2">Uncharacterized protein</fullName>
    </submittedName>
</protein>